<evidence type="ECO:0000256" key="1">
    <source>
        <dbReference type="ARBA" id="ARBA00004173"/>
    </source>
</evidence>
<feature type="region of interest" description="Disordered" evidence="4">
    <location>
        <begin position="27"/>
        <end position="67"/>
    </location>
</feature>
<sequence>MAALRLGMRAQDIPAMRARIQTSISRSFSTSPCSGAGMSTRAAYNRGPNSSNSSPSPSLQQKIRQQSQSNLTSAAVSMLFPGTFVRPPKLPWRKPSAMFQYSRAITKSWATGIFTNMMYAFASKPTFFTRAMWKSKSSQALLTAKALHRSMAEALAAGNKAAINRVCVIKLATPLCATIDARPRWRRYGWELVKYNAKPRILCERISPMLDDTNAPLVRQMVVSISSRQRRVEYDDSPQGRGRVVPKSEKVADLVENIVITTTVNRQTWQQDEWRVFGTLNPTSLKNLEQEKQLLAALEAEDLEKHKIL</sequence>
<evidence type="ECO:0000313" key="7">
    <source>
        <dbReference type="Proteomes" id="UP001285441"/>
    </source>
</evidence>
<evidence type="ECO:0000256" key="4">
    <source>
        <dbReference type="SAM" id="MobiDB-lite"/>
    </source>
</evidence>
<reference evidence="6" key="2">
    <citation type="submission" date="2023-06" db="EMBL/GenBank/DDBJ databases">
        <authorList>
            <consortium name="Lawrence Berkeley National Laboratory"/>
            <person name="Haridas S."/>
            <person name="Hensen N."/>
            <person name="Bonometti L."/>
            <person name="Westerberg I."/>
            <person name="Brannstrom I.O."/>
            <person name="Guillou S."/>
            <person name="Cros-Aarteil S."/>
            <person name="Calhoun S."/>
            <person name="Kuo A."/>
            <person name="Mondo S."/>
            <person name="Pangilinan J."/>
            <person name="Riley R."/>
            <person name="LaButti K."/>
            <person name="Andreopoulos B."/>
            <person name="Lipzen A."/>
            <person name="Chen C."/>
            <person name="Yanf M."/>
            <person name="Daum C."/>
            <person name="Ng V."/>
            <person name="Clum A."/>
            <person name="Steindorff A."/>
            <person name="Ohm R."/>
            <person name="Martin F."/>
            <person name="Silar P."/>
            <person name="Natvig D."/>
            <person name="Lalanne C."/>
            <person name="Gautier V."/>
            <person name="Ament-velasquez S.L."/>
            <person name="Kruys A."/>
            <person name="Hutchinson M.I."/>
            <person name="Powell A.J."/>
            <person name="Barry K."/>
            <person name="Miller A.N."/>
            <person name="Grigoriev I.V."/>
            <person name="Debuchy R."/>
            <person name="Gladieux P."/>
            <person name="Thoren M.H."/>
            <person name="Johannesson H."/>
        </authorList>
    </citation>
    <scope>NUCLEOTIDE SEQUENCE</scope>
    <source>
        <strain evidence="6">CBS 232.78</strain>
    </source>
</reference>
<reference evidence="6" key="1">
    <citation type="journal article" date="2023" name="Mol. Phylogenet. Evol.">
        <title>Genome-scale phylogeny and comparative genomics of the fungal order Sordariales.</title>
        <authorList>
            <person name="Hensen N."/>
            <person name="Bonometti L."/>
            <person name="Westerberg I."/>
            <person name="Brannstrom I.O."/>
            <person name="Guillou S."/>
            <person name="Cros-Aarteil S."/>
            <person name="Calhoun S."/>
            <person name="Haridas S."/>
            <person name="Kuo A."/>
            <person name="Mondo S."/>
            <person name="Pangilinan J."/>
            <person name="Riley R."/>
            <person name="LaButti K."/>
            <person name="Andreopoulos B."/>
            <person name="Lipzen A."/>
            <person name="Chen C."/>
            <person name="Yan M."/>
            <person name="Daum C."/>
            <person name="Ng V."/>
            <person name="Clum A."/>
            <person name="Steindorff A."/>
            <person name="Ohm R.A."/>
            <person name="Martin F."/>
            <person name="Silar P."/>
            <person name="Natvig D.O."/>
            <person name="Lalanne C."/>
            <person name="Gautier V."/>
            <person name="Ament-Velasquez S.L."/>
            <person name="Kruys A."/>
            <person name="Hutchinson M.I."/>
            <person name="Powell A.J."/>
            <person name="Barry K."/>
            <person name="Miller A.N."/>
            <person name="Grigoriev I.V."/>
            <person name="Debuchy R."/>
            <person name="Gladieux P."/>
            <person name="Hiltunen Thoren M."/>
            <person name="Johannesson H."/>
        </authorList>
    </citation>
    <scope>NUCLEOTIDE SEQUENCE</scope>
    <source>
        <strain evidence="6">CBS 232.78</strain>
    </source>
</reference>
<comment type="caution">
    <text evidence="6">The sequence shown here is derived from an EMBL/GenBank/DDBJ whole genome shotgun (WGS) entry which is preliminary data.</text>
</comment>
<protein>
    <submittedName>
        <fullName evidence="6">Uncharacterized protein</fullName>
    </submittedName>
</protein>
<evidence type="ECO:0000256" key="3">
    <source>
        <dbReference type="ARBA" id="ARBA00023128"/>
    </source>
</evidence>
<keyword evidence="2" id="KW-0809">Transit peptide</keyword>
<dbReference type="Gene3D" id="3.10.450.240">
    <property type="match status" value="1"/>
</dbReference>
<dbReference type="GO" id="GO:0005739">
    <property type="term" value="C:mitochondrion"/>
    <property type="evidence" value="ECO:0007669"/>
    <property type="project" value="UniProtKB-SubCell"/>
</dbReference>
<comment type="subcellular location">
    <subcellularLocation>
        <location evidence="1">Mitochondrion</location>
    </subcellularLocation>
</comment>
<dbReference type="InterPro" id="IPR051975">
    <property type="entry name" value="mtLSU_mL45"/>
</dbReference>
<evidence type="ECO:0000256" key="2">
    <source>
        <dbReference type="ARBA" id="ARBA00022946"/>
    </source>
</evidence>
<name>A0AAE0P4F4_9PEZI</name>
<proteinExistence type="predicted"/>
<dbReference type="AlphaFoldDB" id="A0AAE0P4F4"/>
<dbReference type="EMBL" id="JAULSW010000001">
    <property type="protein sequence ID" value="KAK3393147.1"/>
    <property type="molecule type" value="Genomic_DNA"/>
</dbReference>
<accession>A0AAE0P4F4</accession>
<keyword evidence="7" id="KW-1185">Reference proteome</keyword>
<feature type="compositionally biased region" description="Low complexity" evidence="4">
    <location>
        <begin position="48"/>
        <end position="58"/>
    </location>
</feature>
<keyword evidence="3" id="KW-0496">Mitochondrion</keyword>
<gene>
    <name evidence="6" type="ORF">B0H63DRAFT_11575</name>
    <name evidence="5" type="ORF">B0H63DRAFT_135517</name>
</gene>
<dbReference type="EMBL" id="JAULSW010000022">
    <property type="protein sequence ID" value="KAK3365423.1"/>
    <property type="molecule type" value="Genomic_DNA"/>
</dbReference>
<evidence type="ECO:0000313" key="6">
    <source>
        <dbReference type="EMBL" id="KAK3393147.1"/>
    </source>
</evidence>
<organism evidence="6 7">
    <name type="scientific">Podospora didyma</name>
    <dbReference type="NCBI Taxonomy" id="330526"/>
    <lineage>
        <taxon>Eukaryota</taxon>
        <taxon>Fungi</taxon>
        <taxon>Dikarya</taxon>
        <taxon>Ascomycota</taxon>
        <taxon>Pezizomycotina</taxon>
        <taxon>Sordariomycetes</taxon>
        <taxon>Sordariomycetidae</taxon>
        <taxon>Sordariales</taxon>
        <taxon>Podosporaceae</taxon>
        <taxon>Podospora</taxon>
    </lineage>
</organism>
<evidence type="ECO:0000313" key="5">
    <source>
        <dbReference type="EMBL" id="KAK3365423.1"/>
    </source>
</evidence>
<dbReference type="Proteomes" id="UP001285441">
    <property type="component" value="Unassembled WGS sequence"/>
</dbReference>
<dbReference type="PANTHER" id="PTHR28554:SF1">
    <property type="entry name" value="LARGE RIBOSOMAL SUBUNIT PROTEIN ML45"/>
    <property type="match status" value="1"/>
</dbReference>
<dbReference type="PANTHER" id="PTHR28554">
    <property type="entry name" value="39S RIBOSOMAL PROTEIN L45, MITOCHONDRIAL"/>
    <property type="match status" value="1"/>
</dbReference>